<evidence type="ECO:0000256" key="1">
    <source>
        <dbReference type="SAM" id="MobiDB-lite"/>
    </source>
</evidence>
<gene>
    <name evidence="3" type="ORF">PPACK8108_LOCUS10525</name>
</gene>
<evidence type="ECO:0000259" key="2">
    <source>
        <dbReference type="PROSITE" id="PS00036"/>
    </source>
</evidence>
<dbReference type="InterPro" id="IPR046347">
    <property type="entry name" value="bZIP_sf"/>
</dbReference>
<feature type="domain" description="BZIP" evidence="2">
    <location>
        <begin position="270"/>
        <end position="285"/>
    </location>
</feature>
<comment type="caution">
    <text evidence="3">The sequence shown here is derived from an EMBL/GenBank/DDBJ whole genome shotgun (WGS) entry which is preliminary data.</text>
</comment>
<keyword evidence="4" id="KW-1185">Reference proteome</keyword>
<feature type="compositionally biased region" description="Polar residues" evidence="1">
    <location>
        <begin position="244"/>
        <end position="261"/>
    </location>
</feature>
<dbReference type="CDD" id="cd14688">
    <property type="entry name" value="bZIP_YAP"/>
    <property type="match status" value="1"/>
</dbReference>
<dbReference type="SUPFAM" id="SSF57959">
    <property type="entry name" value="Leucine zipper domain"/>
    <property type="match status" value="1"/>
</dbReference>
<organism evidence="3 4">
    <name type="scientific">Phakopsora pachyrhizi</name>
    <name type="common">Asian soybean rust disease fungus</name>
    <dbReference type="NCBI Taxonomy" id="170000"/>
    <lineage>
        <taxon>Eukaryota</taxon>
        <taxon>Fungi</taxon>
        <taxon>Dikarya</taxon>
        <taxon>Basidiomycota</taxon>
        <taxon>Pucciniomycotina</taxon>
        <taxon>Pucciniomycetes</taxon>
        <taxon>Pucciniales</taxon>
        <taxon>Phakopsoraceae</taxon>
        <taxon>Phakopsora</taxon>
    </lineage>
</organism>
<dbReference type="PROSITE" id="PS00036">
    <property type="entry name" value="BZIP_BASIC"/>
    <property type="match status" value="1"/>
</dbReference>
<reference evidence="3" key="1">
    <citation type="submission" date="2022-06" db="EMBL/GenBank/DDBJ databases">
        <authorList>
            <consortium name="SYNGENTA / RWTH Aachen University"/>
        </authorList>
    </citation>
    <scope>NUCLEOTIDE SEQUENCE</scope>
</reference>
<protein>
    <submittedName>
        <fullName evidence="3">Expressed protein</fullName>
    </submittedName>
</protein>
<dbReference type="AlphaFoldDB" id="A0AAV0B0S4"/>
<dbReference type="InterPro" id="IPR004827">
    <property type="entry name" value="bZIP"/>
</dbReference>
<proteinExistence type="predicted"/>
<feature type="region of interest" description="Disordered" evidence="1">
    <location>
        <begin position="148"/>
        <end position="171"/>
    </location>
</feature>
<feature type="region of interest" description="Disordered" evidence="1">
    <location>
        <begin position="190"/>
        <end position="294"/>
    </location>
</feature>
<feature type="compositionally biased region" description="Polar residues" evidence="1">
    <location>
        <begin position="9"/>
        <end position="31"/>
    </location>
</feature>
<accession>A0AAV0B0S4</accession>
<dbReference type="EMBL" id="CALTRL010002351">
    <property type="protein sequence ID" value="CAH7675506.1"/>
    <property type="molecule type" value="Genomic_DNA"/>
</dbReference>
<dbReference type="Gene3D" id="1.20.5.170">
    <property type="match status" value="1"/>
</dbReference>
<dbReference type="GO" id="GO:0003700">
    <property type="term" value="F:DNA-binding transcription factor activity"/>
    <property type="evidence" value="ECO:0007669"/>
    <property type="project" value="InterPro"/>
</dbReference>
<feature type="compositionally biased region" description="Low complexity" evidence="1">
    <location>
        <begin position="191"/>
        <end position="200"/>
    </location>
</feature>
<feature type="region of interest" description="Disordered" evidence="1">
    <location>
        <begin position="1"/>
        <end position="35"/>
    </location>
</feature>
<evidence type="ECO:0000313" key="4">
    <source>
        <dbReference type="Proteomes" id="UP001153365"/>
    </source>
</evidence>
<feature type="compositionally biased region" description="Polar residues" evidence="1">
    <location>
        <begin position="150"/>
        <end position="159"/>
    </location>
</feature>
<sequence>MGPLVRNPLPSSVSHSNIHNPTPYSNGLSRQSDYKGGFRGSPALVKPVMEMSDYYFSIDSPRAPYDRGIPSFPAAPSAYLPPYSHSGDFIGRHITPDVAAGDGSINHCRPSSASSKDSVNQVCNGPAAFFQPQTDLHLQHSFRDVPRPSISCTSSVSSDNESHLPKEPINGIPVIKSEASLQDLRELKLPSINSNSSSSSPDQAESYLNPDEESSPRDENGGHFGENFGASQKDSENPTIPCASDSTTNSNISSKNQSGKKPTNVKVSEKRRQQNRAAQRAMRERRKRAAQHQEVHMSAILTENALLREKVNYLSNLLLTHAIAPGSQFHHWSSLSTHDNQASMLPPLNSLISNGPPATNPQSTPAVTSSQNPTIALANNASGQLVLSSHSDSSMSYYSPTTFDSDCNNRGRDGLPGIKTSNFSRPGTGDDSIIESENLAYNRWHAINFGEPTLEGSESPINKRSRVSVMPPVVSTECCSANTASTGPSPTQTEFHQIDQVNSVI</sequence>
<evidence type="ECO:0000313" key="3">
    <source>
        <dbReference type="EMBL" id="CAH7675506.1"/>
    </source>
</evidence>
<name>A0AAV0B0S4_PHAPC</name>
<dbReference type="Proteomes" id="UP001153365">
    <property type="component" value="Unassembled WGS sequence"/>
</dbReference>